<organism evidence="8 9">
    <name type="scientific">Rubrivirga litoralis</name>
    <dbReference type="NCBI Taxonomy" id="3075598"/>
    <lineage>
        <taxon>Bacteria</taxon>
        <taxon>Pseudomonadati</taxon>
        <taxon>Rhodothermota</taxon>
        <taxon>Rhodothermia</taxon>
        <taxon>Rhodothermales</taxon>
        <taxon>Rubricoccaceae</taxon>
        <taxon>Rubrivirga</taxon>
    </lineage>
</organism>
<dbReference type="Proteomes" id="UP001267426">
    <property type="component" value="Unassembled WGS sequence"/>
</dbReference>
<reference evidence="8 9" key="1">
    <citation type="submission" date="2023-09" db="EMBL/GenBank/DDBJ databases">
        <authorList>
            <person name="Rey-Velasco X."/>
        </authorList>
    </citation>
    <scope>NUCLEOTIDE SEQUENCE [LARGE SCALE GENOMIC DNA]</scope>
    <source>
        <strain evidence="8 9">F394</strain>
    </source>
</reference>
<dbReference type="NCBIfam" id="TIGR01395">
    <property type="entry name" value="FlgC"/>
    <property type="match status" value="1"/>
</dbReference>
<proteinExistence type="inferred from homology"/>
<keyword evidence="8" id="KW-0969">Cilium</keyword>
<evidence type="ECO:0000313" key="9">
    <source>
        <dbReference type="Proteomes" id="UP001267426"/>
    </source>
</evidence>
<keyword evidence="4 6" id="KW-0975">Bacterial flagellum</keyword>
<dbReference type="EMBL" id="JAVRHT010000026">
    <property type="protein sequence ID" value="MDT0632357.1"/>
    <property type="molecule type" value="Genomic_DNA"/>
</dbReference>
<accession>A0ABU3BSU2</accession>
<dbReference type="RefSeq" id="WP_311664173.1">
    <property type="nucleotide sequence ID" value="NZ_JAVRHT010000026.1"/>
</dbReference>
<comment type="caution">
    <text evidence="8">The sequence shown here is derived from an EMBL/GenBank/DDBJ whole genome shotgun (WGS) entry which is preliminary data.</text>
</comment>
<dbReference type="PANTHER" id="PTHR30435:SF2">
    <property type="entry name" value="FLAGELLAR BASAL-BODY ROD PROTEIN FLGC"/>
    <property type="match status" value="1"/>
</dbReference>
<evidence type="ECO:0000256" key="3">
    <source>
        <dbReference type="ARBA" id="ARBA00017941"/>
    </source>
</evidence>
<feature type="domain" description="Flagellar basal-body/hook protein C-terminal" evidence="7">
    <location>
        <begin position="122"/>
        <end position="166"/>
    </location>
</feature>
<dbReference type="PANTHER" id="PTHR30435">
    <property type="entry name" value="FLAGELLAR PROTEIN"/>
    <property type="match status" value="1"/>
</dbReference>
<gene>
    <name evidence="8" type="primary">flgC</name>
    <name evidence="8" type="ORF">RM540_11415</name>
</gene>
<evidence type="ECO:0000256" key="2">
    <source>
        <dbReference type="ARBA" id="ARBA00009677"/>
    </source>
</evidence>
<dbReference type="InterPro" id="IPR006299">
    <property type="entry name" value="FlgC"/>
</dbReference>
<keyword evidence="9" id="KW-1185">Reference proteome</keyword>
<comment type="subcellular location">
    <subcellularLocation>
        <location evidence="1 6">Bacterial flagellum basal body</location>
    </subcellularLocation>
</comment>
<evidence type="ECO:0000256" key="6">
    <source>
        <dbReference type="RuleBase" id="RU362062"/>
    </source>
</evidence>
<evidence type="ECO:0000313" key="8">
    <source>
        <dbReference type="EMBL" id="MDT0632357.1"/>
    </source>
</evidence>
<keyword evidence="8" id="KW-0282">Flagellum</keyword>
<evidence type="ECO:0000256" key="1">
    <source>
        <dbReference type="ARBA" id="ARBA00004117"/>
    </source>
</evidence>
<comment type="subunit">
    <text evidence="5 6">The basal body constitutes a major portion of the flagellar organelle and consists of four rings (L,P,S, and M) mounted on a central rod. The rod consists of about 26 subunits of FlgG in the distal portion, and FlgB, FlgC and FlgF are thought to build up the proximal portion of the rod with about 6 subunits each.</text>
</comment>
<name>A0ABU3BSU2_9BACT</name>
<comment type="similarity">
    <text evidence="2">Belongs to the flagella basal body rod proteins family.</text>
</comment>
<protein>
    <recommendedName>
        <fullName evidence="3 6">Flagellar basal-body rod protein FlgC</fullName>
    </recommendedName>
</protein>
<evidence type="ECO:0000256" key="4">
    <source>
        <dbReference type="ARBA" id="ARBA00023143"/>
    </source>
</evidence>
<evidence type="ECO:0000256" key="5">
    <source>
        <dbReference type="ARBA" id="ARBA00025933"/>
    </source>
</evidence>
<sequence length="166" mass="18215">MPIGPRFFSVFRASARGLEAQRVAMGVATENIANATTSRTADGTPYRVRRAVHRARGGPAGLPFRALLQSDQPLTRSDARHLSGLTARRFSGSLDAGPQTEVEEQDWERLEYDPSHPDADADGYVHYPDVNVVTEMAGMISANRVYEANLSTLTAAKEMLKRTLEL</sequence>
<dbReference type="Pfam" id="PF06429">
    <property type="entry name" value="Flg_bbr_C"/>
    <property type="match status" value="1"/>
</dbReference>
<dbReference type="InterPro" id="IPR010930">
    <property type="entry name" value="Flg_bb/hook_C_dom"/>
</dbReference>
<keyword evidence="8" id="KW-0966">Cell projection</keyword>
<evidence type="ECO:0000259" key="7">
    <source>
        <dbReference type="Pfam" id="PF06429"/>
    </source>
</evidence>